<protein>
    <recommendedName>
        <fullName evidence="14">ABC transporter domain-containing protein</fullName>
    </recommendedName>
</protein>
<gene>
    <name evidence="13" type="ORF">DBRI1063_LOCUS15005</name>
</gene>
<dbReference type="Gene3D" id="3.40.50.300">
    <property type="entry name" value="P-loop containing nucleotide triphosphate hydrolases"/>
    <property type="match status" value="1"/>
</dbReference>
<keyword evidence="4" id="KW-0547">Nucleotide-binding</keyword>
<evidence type="ECO:0000256" key="9">
    <source>
        <dbReference type="SAM" id="MobiDB-lite"/>
    </source>
</evidence>
<feature type="transmembrane region" description="Helical" evidence="10">
    <location>
        <begin position="104"/>
        <end position="129"/>
    </location>
</feature>
<feature type="transmembrane region" description="Helical" evidence="10">
    <location>
        <begin position="519"/>
        <end position="536"/>
    </location>
</feature>
<dbReference type="GO" id="GO:0005524">
    <property type="term" value="F:ATP binding"/>
    <property type="evidence" value="ECO:0007669"/>
    <property type="project" value="UniProtKB-KW"/>
</dbReference>
<feature type="transmembrane region" description="Helical" evidence="10">
    <location>
        <begin position="171"/>
        <end position="190"/>
    </location>
</feature>
<evidence type="ECO:0008006" key="14">
    <source>
        <dbReference type="Google" id="ProtNLM"/>
    </source>
</evidence>
<organism evidence="13">
    <name type="scientific">Ditylum brightwellii</name>
    <dbReference type="NCBI Taxonomy" id="49249"/>
    <lineage>
        <taxon>Eukaryota</taxon>
        <taxon>Sar</taxon>
        <taxon>Stramenopiles</taxon>
        <taxon>Ochrophyta</taxon>
        <taxon>Bacillariophyta</taxon>
        <taxon>Mediophyceae</taxon>
        <taxon>Lithodesmiophycidae</taxon>
        <taxon>Lithodesmiales</taxon>
        <taxon>Lithodesmiaceae</taxon>
        <taxon>Ditylum</taxon>
    </lineage>
</organism>
<dbReference type="InterPro" id="IPR039421">
    <property type="entry name" value="Type_1_exporter"/>
</dbReference>
<dbReference type="PANTHER" id="PTHR24221">
    <property type="entry name" value="ATP-BINDING CASSETTE SUB-FAMILY B"/>
    <property type="match status" value="1"/>
</dbReference>
<evidence type="ECO:0000256" key="6">
    <source>
        <dbReference type="ARBA" id="ARBA00022989"/>
    </source>
</evidence>
<dbReference type="GO" id="GO:0140359">
    <property type="term" value="F:ABC-type transporter activity"/>
    <property type="evidence" value="ECO:0007669"/>
    <property type="project" value="InterPro"/>
</dbReference>
<evidence type="ECO:0000256" key="4">
    <source>
        <dbReference type="ARBA" id="ARBA00022741"/>
    </source>
</evidence>
<feature type="transmembrane region" description="Helical" evidence="10">
    <location>
        <begin position="402"/>
        <end position="423"/>
    </location>
</feature>
<dbReference type="SUPFAM" id="SSF52540">
    <property type="entry name" value="P-loop containing nucleoside triphosphate hydrolases"/>
    <property type="match status" value="1"/>
</dbReference>
<evidence type="ECO:0000313" key="13">
    <source>
        <dbReference type="EMBL" id="CAD9337900.1"/>
    </source>
</evidence>
<keyword evidence="7 10" id="KW-0472">Membrane</keyword>
<feature type="transmembrane region" description="Helical" evidence="10">
    <location>
        <begin position="429"/>
        <end position="450"/>
    </location>
</feature>
<dbReference type="PROSITE" id="PS50893">
    <property type="entry name" value="ABC_TRANSPORTER_2"/>
    <property type="match status" value="1"/>
</dbReference>
<dbReference type="InterPro" id="IPR027417">
    <property type="entry name" value="P-loop_NTPase"/>
</dbReference>
<evidence type="ECO:0000256" key="3">
    <source>
        <dbReference type="ARBA" id="ARBA00022692"/>
    </source>
</evidence>
<sequence>MEAPVGNPTAAYAIGVAATIQIIRISVDLIAAASAKTSTPDSAKTKKENSNNNEKEEEKESLLKKNESYGTLSNTAATTSASVVDEESLEVEVQPTKFETYLPLLSLILHVLMVAYLLTLLILTTTTTIIPTVGIYDTNDISWLFLFVGMGFSLTLMDYKRKRFGFFQRLCYIVSSIVACGGFLLAVFTFQGGTNDGGGFMMYFQNMTVADIATTAVLFLYLLLAIVETRVFRDPVSAGEKKAAGGGVLTGSKGNKINLSRSAIISILKPYFWPDATNSSAALNRIRAVCTWVCVILSKICNIAAPIYLGWASTALSHQNYSDCVRWSIYFCFITFAGAAFKEGQSLVYLKVAQAAFVQLSELAFSHLHSLSLDWHLRKKLGEVIRSTDRGIAACDTLMKYLFLWLAPALVECFVVCIIFATYFHYVPLAVTVFYFVFVYIVWTILVTLWRKKFRKAVVKHDNEWHDNFTDSLVNFETVKYFTAEKFELEKFGESVEKFQSRSVDVQASLSMLNISQKLILQTCLAVALSLSALGIKKRIDCCEAMGCDSGLSECCQAFSREECPGMEVGDFVAVLTYTLQLFQPLFFLGSVYNATVMAVIDLTNLAELLAESPDVLDAPDAMVLPSSNATDPDIAVEFDDVRFHYPTQPKNKGLKGLSFKMKRGTTTAVVGPTGAGKTTISRLLFRFYDVLDGAIKVNGMDVRSITQKSLRGAIGVVPQSTSMFNDTIKTNIRYGKRDATDEEVEQAAADAQLTGFINSLDDGWETMVGDRGLKLSGGENQRTAIARCLLKDPPFVVLDEATSALDTLTENSIQEALERLGKERTVLVIAHRLGTIRNADNIVVLKDGVVHEQGTHDELLANNGLYYEMWNMQLEGTTSRSASGNSLFQMS</sequence>
<dbReference type="GO" id="GO:0016020">
    <property type="term" value="C:membrane"/>
    <property type="evidence" value="ECO:0007669"/>
    <property type="project" value="UniProtKB-SubCell"/>
</dbReference>
<name>A0A7S1ZG19_9STRA</name>
<evidence type="ECO:0000256" key="10">
    <source>
        <dbReference type="SAM" id="Phobius"/>
    </source>
</evidence>
<dbReference type="Pfam" id="PF00005">
    <property type="entry name" value="ABC_tran"/>
    <property type="match status" value="1"/>
</dbReference>
<dbReference type="InterPro" id="IPR003593">
    <property type="entry name" value="AAA+_ATPase"/>
</dbReference>
<feature type="transmembrane region" description="Helical" evidence="10">
    <location>
        <begin position="289"/>
        <end position="313"/>
    </location>
</feature>
<evidence type="ECO:0000259" key="11">
    <source>
        <dbReference type="PROSITE" id="PS50893"/>
    </source>
</evidence>
<accession>A0A7S1ZG19</accession>
<dbReference type="EMBL" id="HBGN01023515">
    <property type="protein sequence ID" value="CAD9337900.1"/>
    <property type="molecule type" value="Transcribed_RNA"/>
</dbReference>
<comment type="subcellular location">
    <subcellularLocation>
        <location evidence="1">Membrane</location>
        <topology evidence="1">Multi-pass membrane protein</topology>
    </subcellularLocation>
</comment>
<dbReference type="SUPFAM" id="SSF90123">
    <property type="entry name" value="ABC transporter transmembrane region"/>
    <property type="match status" value="1"/>
</dbReference>
<evidence type="ECO:0000259" key="12">
    <source>
        <dbReference type="PROSITE" id="PS50929"/>
    </source>
</evidence>
<dbReference type="InterPro" id="IPR011527">
    <property type="entry name" value="ABC1_TM_dom"/>
</dbReference>
<evidence type="ECO:0000256" key="5">
    <source>
        <dbReference type="ARBA" id="ARBA00022840"/>
    </source>
</evidence>
<feature type="compositionally biased region" description="Basic and acidic residues" evidence="9">
    <location>
        <begin position="43"/>
        <end position="65"/>
    </location>
</feature>
<evidence type="ECO:0000256" key="8">
    <source>
        <dbReference type="ARBA" id="ARBA00024363"/>
    </source>
</evidence>
<dbReference type="AlphaFoldDB" id="A0A7S1ZG19"/>
<dbReference type="InterPro" id="IPR036640">
    <property type="entry name" value="ABC1_TM_sf"/>
</dbReference>
<keyword evidence="6 10" id="KW-1133">Transmembrane helix</keyword>
<dbReference type="InterPro" id="IPR003439">
    <property type="entry name" value="ABC_transporter-like_ATP-bd"/>
</dbReference>
<dbReference type="PROSITE" id="PS50929">
    <property type="entry name" value="ABC_TM1F"/>
    <property type="match status" value="1"/>
</dbReference>
<dbReference type="GO" id="GO:0016887">
    <property type="term" value="F:ATP hydrolysis activity"/>
    <property type="evidence" value="ECO:0007669"/>
    <property type="project" value="InterPro"/>
</dbReference>
<dbReference type="Gene3D" id="1.20.1560.10">
    <property type="entry name" value="ABC transporter type 1, transmembrane domain"/>
    <property type="match status" value="1"/>
</dbReference>
<feature type="transmembrane region" description="Helical" evidence="10">
    <location>
        <begin position="141"/>
        <end position="159"/>
    </location>
</feature>
<keyword evidence="2" id="KW-0813">Transport</keyword>
<reference evidence="13" key="1">
    <citation type="submission" date="2021-01" db="EMBL/GenBank/DDBJ databases">
        <authorList>
            <person name="Corre E."/>
            <person name="Pelletier E."/>
            <person name="Niang G."/>
            <person name="Scheremetjew M."/>
            <person name="Finn R."/>
            <person name="Kale V."/>
            <person name="Holt S."/>
            <person name="Cochrane G."/>
            <person name="Meng A."/>
            <person name="Brown T."/>
            <person name="Cohen L."/>
        </authorList>
    </citation>
    <scope>NUCLEOTIDE SEQUENCE</scope>
    <source>
        <strain evidence="13">Pop2</strain>
    </source>
</reference>
<keyword evidence="5" id="KW-0067">ATP-binding</keyword>
<keyword evidence="3 10" id="KW-0812">Transmembrane</keyword>
<evidence type="ECO:0000256" key="7">
    <source>
        <dbReference type="ARBA" id="ARBA00023136"/>
    </source>
</evidence>
<feature type="transmembrane region" description="Helical" evidence="10">
    <location>
        <begin position="325"/>
        <end position="341"/>
    </location>
</feature>
<dbReference type="CDD" id="cd18560">
    <property type="entry name" value="ABC_6TM_ATM1_ABCB7_HMT1_ABCB6"/>
    <property type="match status" value="1"/>
</dbReference>
<feature type="region of interest" description="Disordered" evidence="9">
    <location>
        <begin position="38"/>
        <end position="65"/>
    </location>
</feature>
<feature type="domain" description="ABC transporter" evidence="11">
    <location>
        <begin position="637"/>
        <end position="873"/>
    </location>
</feature>
<proteinExistence type="inferred from homology"/>
<feature type="transmembrane region" description="Helical" evidence="10">
    <location>
        <begin position="202"/>
        <end position="224"/>
    </location>
</feature>
<evidence type="ECO:0000256" key="2">
    <source>
        <dbReference type="ARBA" id="ARBA00022448"/>
    </source>
</evidence>
<feature type="domain" description="ABC transmembrane type-1" evidence="12">
    <location>
        <begin position="293"/>
        <end position="598"/>
    </location>
</feature>
<dbReference type="PANTHER" id="PTHR24221:SF503">
    <property type="entry name" value="MITOCHONDRIAL POTASSIUM CHANNEL ATP-BINDING SUBUNIT"/>
    <property type="match status" value="1"/>
</dbReference>
<dbReference type="Pfam" id="PF00664">
    <property type="entry name" value="ABC_membrane"/>
    <property type="match status" value="1"/>
</dbReference>
<dbReference type="FunFam" id="3.40.50.300:FF:000287">
    <property type="entry name" value="Multidrug ABC transporter ATP-binding protein"/>
    <property type="match status" value="1"/>
</dbReference>
<evidence type="ECO:0000256" key="1">
    <source>
        <dbReference type="ARBA" id="ARBA00004141"/>
    </source>
</evidence>
<comment type="similarity">
    <text evidence="8">Belongs to the ABC transporter superfamily. ABCB family. Heavy Metal importer (TC 3.A.1.210) subfamily.</text>
</comment>
<dbReference type="SMART" id="SM00382">
    <property type="entry name" value="AAA"/>
    <property type="match status" value="1"/>
</dbReference>